<accession>A0A6J4EH73</accession>
<evidence type="ECO:0000256" key="7">
    <source>
        <dbReference type="SAM" id="SignalP"/>
    </source>
</evidence>
<dbReference type="SUPFAM" id="SSF54534">
    <property type="entry name" value="FKBP-like"/>
    <property type="match status" value="1"/>
</dbReference>
<dbReference type="EMBL" id="BQKM01000009">
    <property type="protein sequence ID" value="GJN54041.1"/>
    <property type="molecule type" value="Genomic_DNA"/>
</dbReference>
<dbReference type="EMBL" id="AP023189">
    <property type="protein sequence ID" value="BCG27821.1"/>
    <property type="molecule type" value="Genomic_DNA"/>
</dbReference>
<feature type="signal peptide" evidence="7">
    <location>
        <begin position="1"/>
        <end position="29"/>
    </location>
</feature>
<dbReference type="PROSITE" id="PS51257">
    <property type="entry name" value="PROKAR_LIPOPROTEIN"/>
    <property type="match status" value="1"/>
</dbReference>
<dbReference type="InterPro" id="IPR050245">
    <property type="entry name" value="PrsA_foldase"/>
</dbReference>
<dbReference type="Gene3D" id="3.10.50.40">
    <property type="match status" value="1"/>
</dbReference>
<evidence type="ECO:0000256" key="2">
    <source>
        <dbReference type="ARBA" id="ARBA00007656"/>
    </source>
</evidence>
<keyword evidence="5 9" id="KW-0413">Isomerase</keyword>
<keyword evidence="12" id="KW-1185">Reference proteome</keyword>
<evidence type="ECO:0000259" key="8">
    <source>
        <dbReference type="PROSITE" id="PS50198"/>
    </source>
</evidence>
<evidence type="ECO:0000256" key="3">
    <source>
        <dbReference type="ARBA" id="ARBA00013194"/>
    </source>
</evidence>
<dbReference type="InterPro" id="IPR000297">
    <property type="entry name" value="PPIase_PpiC"/>
</dbReference>
<protein>
    <recommendedName>
        <fullName evidence="3">peptidylprolyl isomerase</fullName>
        <ecNumber evidence="3">5.2.1.8</ecNumber>
    </recommendedName>
</protein>
<evidence type="ECO:0000313" key="10">
    <source>
        <dbReference type="EMBL" id="GJN54041.1"/>
    </source>
</evidence>
<comment type="similarity">
    <text evidence="2">Belongs to the PpiC/parvulin rotamase family.</text>
</comment>
<dbReference type="GO" id="GO:0003755">
    <property type="term" value="F:peptidyl-prolyl cis-trans isomerase activity"/>
    <property type="evidence" value="ECO:0007669"/>
    <property type="project" value="UniProtKB-KW"/>
</dbReference>
<evidence type="ECO:0000256" key="6">
    <source>
        <dbReference type="SAM" id="MobiDB-lite"/>
    </source>
</evidence>
<dbReference type="InterPro" id="IPR046357">
    <property type="entry name" value="PPIase_dom_sf"/>
</dbReference>
<keyword evidence="4 5" id="KW-0697">Rotamase</keyword>
<feature type="compositionally biased region" description="Basic and acidic residues" evidence="6">
    <location>
        <begin position="282"/>
        <end position="292"/>
    </location>
</feature>
<gene>
    <name evidence="9" type="ORF">TUM18999_60120</name>
    <name evidence="10" type="ORF">TUM20286_37930</name>
</gene>
<dbReference type="PROSITE" id="PS50198">
    <property type="entry name" value="PPIC_PPIASE_2"/>
    <property type="match status" value="1"/>
</dbReference>
<dbReference type="RefSeq" id="WP_173179056.1">
    <property type="nucleotide sequence ID" value="NZ_AP023189.1"/>
</dbReference>
<evidence type="ECO:0000256" key="4">
    <source>
        <dbReference type="ARBA" id="ARBA00023110"/>
    </source>
</evidence>
<feature type="domain" description="PpiC" evidence="8">
    <location>
        <begin position="129"/>
        <end position="231"/>
    </location>
</feature>
<keyword evidence="7" id="KW-0732">Signal</keyword>
<dbReference type="Proteomes" id="UP001054892">
    <property type="component" value="Unassembled WGS sequence"/>
</dbReference>
<dbReference type="PANTHER" id="PTHR47245">
    <property type="entry name" value="PEPTIDYLPROLYL ISOMERASE"/>
    <property type="match status" value="1"/>
</dbReference>
<feature type="region of interest" description="Disordered" evidence="6">
    <location>
        <begin position="265"/>
        <end position="292"/>
    </location>
</feature>
<feature type="chain" id="PRO_5026800363" description="peptidylprolyl isomerase" evidence="7">
    <location>
        <begin position="30"/>
        <end position="292"/>
    </location>
</feature>
<evidence type="ECO:0000313" key="9">
    <source>
        <dbReference type="EMBL" id="BCG27821.1"/>
    </source>
</evidence>
<dbReference type="SUPFAM" id="SSF109998">
    <property type="entry name" value="Triger factor/SurA peptide-binding domain-like"/>
    <property type="match status" value="1"/>
</dbReference>
<dbReference type="InterPro" id="IPR027304">
    <property type="entry name" value="Trigger_fact/SurA_dom_sf"/>
</dbReference>
<dbReference type="Pfam" id="PF13616">
    <property type="entry name" value="Rotamase_3"/>
    <property type="match status" value="1"/>
</dbReference>
<name>A0A6J4EH73_9PSED</name>
<comment type="catalytic activity">
    <reaction evidence="1">
        <text>[protein]-peptidylproline (omega=180) = [protein]-peptidylproline (omega=0)</text>
        <dbReference type="Rhea" id="RHEA:16237"/>
        <dbReference type="Rhea" id="RHEA-COMP:10747"/>
        <dbReference type="Rhea" id="RHEA-COMP:10748"/>
        <dbReference type="ChEBI" id="CHEBI:83833"/>
        <dbReference type="ChEBI" id="CHEBI:83834"/>
        <dbReference type="EC" id="5.2.1.8"/>
    </reaction>
</comment>
<dbReference type="Proteomes" id="UP000509383">
    <property type="component" value="Chromosome"/>
</dbReference>
<dbReference type="PANTHER" id="PTHR47245:SF2">
    <property type="entry name" value="PEPTIDYL-PROLYL CIS-TRANS ISOMERASE HP_0175-RELATED"/>
    <property type="match status" value="1"/>
</dbReference>
<organism evidence="9 11">
    <name type="scientific">Pseudomonas tohonis</name>
    <dbReference type="NCBI Taxonomy" id="2725477"/>
    <lineage>
        <taxon>Bacteria</taxon>
        <taxon>Pseudomonadati</taxon>
        <taxon>Pseudomonadota</taxon>
        <taxon>Gammaproteobacteria</taxon>
        <taxon>Pseudomonadales</taxon>
        <taxon>Pseudomonadaceae</taxon>
        <taxon>Pseudomonas</taxon>
    </lineage>
</organism>
<evidence type="ECO:0000256" key="5">
    <source>
        <dbReference type="PROSITE-ProRule" id="PRU00278"/>
    </source>
</evidence>
<evidence type="ECO:0000256" key="1">
    <source>
        <dbReference type="ARBA" id="ARBA00000971"/>
    </source>
</evidence>
<dbReference type="EC" id="5.2.1.8" evidence="3"/>
<dbReference type="KEGG" id="ptw:TUM18999_60120"/>
<dbReference type="AlphaFoldDB" id="A0A6J4EH73"/>
<proteinExistence type="inferred from homology"/>
<reference evidence="9 11" key="1">
    <citation type="submission" date="2020-05" db="EMBL/GenBank/DDBJ databases">
        <title>Characterization of novel class B3 metallo-beta-lactamase from novel Pseudomonas species.</title>
        <authorList>
            <person name="Yamada K."/>
            <person name="Aoki K."/>
            <person name="Ishii Y."/>
        </authorList>
    </citation>
    <scope>NUCLEOTIDE SEQUENCE [LARGE SCALE GENOMIC DNA]</scope>
    <source>
        <strain evidence="9 11">TUM18999</strain>
        <strain evidence="10 12">TUM20286</strain>
    </source>
</reference>
<sequence>MKQFPRLALASSILALLLAGCDSSSDSIAEVNGKPVTQAQFDAFLKFKRVPAQNTQWVSRELDEYLEREGLAGQIEAQGLLPAEQVETEVAEFRKQMLISRYFEEFLRERVTDEAVRNFYATNPDQFQARKVHVAHILLRTNPGMSENERQALLSKAQEVQSRINAGEDFTALAATFSEDQLSAKQGGDLGWLQEGAIDPAFSGKVFAMKPGEVSEPVVTPFGFHVIKVIEGPQVVKQPFEAVSGDIRYRLRQEAKQAELERLKEAAKIDRKTPPAAAEGTAAKEGEDRAAG</sequence>
<evidence type="ECO:0000313" key="12">
    <source>
        <dbReference type="Proteomes" id="UP001054892"/>
    </source>
</evidence>
<evidence type="ECO:0000313" key="11">
    <source>
        <dbReference type="Proteomes" id="UP000509383"/>
    </source>
</evidence>